<dbReference type="EMBL" id="VIWW01000001">
    <property type="protein sequence ID" value="TWG02928.1"/>
    <property type="molecule type" value="Genomic_DNA"/>
</dbReference>
<proteinExistence type="predicted"/>
<comment type="caution">
    <text evidence="1">The sequence shown here is derived from an EMBL/GenBank/DDBJ whole genome shotgun (WGS) entry which is preliminary data.</text>
</comment>
<name>A0A561UU89_9ACTN</name>
<organism evidence="1 2">
    <name type="scientific">Streptomyces brevispora</name>
    <dbReference type="NCBI Taxonomy" id="887462"/>
    <lineage>
        <taxon>Bacteria</taxon>
        <taxon>Bacillati</taxon>
        <taxon>Actinomycetota</taxon>
        <taxon>Actinomycetes</taxon>
        <taxon>Kitasatosporales</taxon>
        <taxon>Streptomycetaceae</taxon>
        <taxon>Streptomyces</taxon>
    </lineage>
</organism>
<sequence length="90" mass="9521">MDTTGDDRPDVVALATDGARVPPQDDGELLLKAFGHGKQVGGWVADKHPRLLVDTIGDGRLDIVGCYDGGFVAGVCRLRLGTHVGRLSRP</sequence>
<dbReference type="Proteomes" id="UP000318186">
    <property type="component" value="Unassembled WGS sequence"/>
</dbReference>
<evidence type="ECO:0000313" key="1">
    <source>
        <dbReference type="EMBL" id="TWG02928.1"/>
    </source>
</evidence>
<reference evidence="1 2" key="1">
    <citation type="submission" date="2019-06" db="EMBL/GenBank/DDBJ databases">
        <title>Sequencing the genomes of 1000 actinobacteria strains.</title>
        <authorList>
            <person name="Klenk H.-P."/>
        </authorList>
    </citation>
    <scope>NUCLEOTIDE SEQUENCE [LARGE SCALE GENOMIC DNA]</scope>
    <source>
        <strain evidence="1 2">DSM 42059</strain>
    </source>
</reference>
<protein>
    <recommendedName>
        <fullName evidence="3">VCBS repeat protein</fullName>
    </recommendedName>
</protein>
<dbReference type="RefSeq" id="WP_326594958.1">
    <property type="nucleotide sequence ID" value="NZ_CP109114.1"/>
</dbReference>
<evidence type="ECO:0000313" key="2">
    <source>
        <dbReference type="Proteomes" id="UP000318186"/>
    </source>
</evidence>
<dbReference type="AlphaFoldDB" id="A0A561UU89"/>
<accession>A0A561UU89</accession>
<evidence type="ECO:0008006" key="3">
    <source>
        <dbReference type="Google" id="ProtNLM"/>
    </source>
</evidence>
<gene>
    <name evidence="1" type="ORF">FHX80_111340</name>
</gene>